<accession>A0ABR3ZVJ4</accession>
<feature type="compositionally biased region" description="Polar residues" evidence="14">
    <location>
        <begin position="119"/>
        <end position="132"/>
    </location>
</feature>
<gene>
    <name evidence="16" type="ORF">N7G274_010057</name>
</gene>
<sequence length="1322" mass="148169">MPELSDFQIGQTVELSDGRTATVQYAGSTHFATGGWVGVELDTATGKNDGEVQGQRYFDCPQGHGMFIRPNVATIIDQPTPKPAAKMNGKVNGTTAKGWPSSMVGSLKRQSILDPAASKRQSINAGSPTPSGRSVGVSRLASPSKSPTKQLGSSASSGNSTRAGTPSSTTRKSMLPPSKPSRSPMGPPAKVSRPSIASTMNGSFRPSSQTPVSSLSRGPSNRPSVRPGIKERLGSANGGNQQSSDHDSPAESLEPDVLSLPLSESPDDQLRRVPSSTLSRASAFSPTTKSDKPLSSRGRSPVSTSQRPNPAGTAVQREVEDLRTKLRIMEKKRMEDRERLKSLDKVQGDRDKFESIIQKLQSKMQPQQQEIADLKRQLKEGEARLETLEAQQAEDDTINEMATLDREMAEETAEALKVELDALRQKHQELELEVEVLREENQELGQEMSAEEKTSQGWLQMERSNERLREALMRLRDVTREQEADLKEQILELEQDVQEYSKLKEEYSQTKVKLLHSDATVEDLRQQLDTALGAEEMIEELTEKNMALSEKLDDLRMTVEDLEALKELNDELEFNHIETEKQLQDEIDYNEALLAEEARKSAIQDGTIQDLEYTVARFRDLAKNMQSDLEDMRASQQLTETEANELSNRSRAMMDLNMRLQVSASKAQVKAIDLELGKMEAQQSLEHLTIVQLFLPDTFRSEHESVQALLRFRRIGFKANMMHHFVKDRMQSSVTLGQEDDLFACCEVLDKLTWVASTCDRFINNIQTCNLEAFRRLGGASYELEPVERAFNVWIDGLKRDDLKVEQCATELQRSIALMDHLAEVHVSEDLEHYADDVNMRALLMQSHLENAATALSHMKTMAEAKVPKANAVSEEEAGAYHEFLQKIDSLISQTRSAKMISSKAIRQLEDLKSRSLTLEPSTLSTVEFSQDATSEFASATRSTGASLLRTLTEEGRGAPVTYEELVAQASFSSLINKLQSTTGHLHIFYNLTSSLTQTVEFPSPPPPPPWKVLAQNMRDATADIAARETELARLKDEVAEKNTTLAMRDKVAEEMSVKVEVLEKRVSESGGRREKVRELEAIVETAKSKENDLFSKLTHTQNELRNLEAEREKWKQAPQLAPTASQAGQATTATTISHTSLRQTETLKAEIKALQSSIRYLRSASHRQTLSSAYNFLSAPIAPVDPAPPLIQTEAKDVLKEMLNHISQPDRQVVRLQPRAKADRLRWQPARETSTWKMQKQKEEWAEWREWRDVVAQKSWHNRKEEERKKEARSKNATKDREALATVQIQLPEKIRGIQQVKIVRPGEWEDIEQALGLRAS</sequence>
<feature type="coiled-coil region" evidence="13">
    <location>
        <begin position="319"/>
        <end position="582"/>
    </location>
</feature>
<dbReference type="SUPFAM" id="SSF74924">
    <property type="entry name" value="Cap-Gly domain"/>
    <property type="match status" value="1"/>
</dbReference>
<name>A0ABR3ZVJ4_9LECA</name>
<evidence type="ECO:0000313" key="17">
    <source>
        <dbReference type="Proteomes" id="UP001590950"/>
    </source>
</evidence>
<evidence type="ECO:0000256" key="11">
    <source>
        <dbReference type="ARBA" id="ARBA00023212"/>
    </source>
</evidence>
<evidence type="ECO:0000256" key="1">
    <source>
        <dbReference type="ARBA" id="ARBA00004114"/>
    </source>
</evidence>
<keyword evidence="12" id="KW-0131">Cell cycle</keyword>
<dbReference type="SMART" id="SM01052">
    <property type="entry name" value="CAP_GLY"/>
    <property type="match status" value="1"/>
</dbReference>
<dbReference type="Pfam" id="PF01302">
    <property type="entry name" value="CAP_GLY"/>
    <property type="match status" value="1"/>
</dbReference>
<evidence type="ECO:0000256" key="14">
    <source>
        <dbReference type="SAM" id="MobiDB-lite"/>
    </source>
</evidence>
<dbReference type="PROSITE" id="PS50245">
    <property type="entry name" value="CAP_GLY_2"/>
    <property type="match status" value="1"/>
</dbReference>
<dbReference type="PANTHER" id="PTHR18916:SF6">
    <property type="entry name" value="DYNACTIN SUBUNIT 1"/>
    <property type="match status" value="1"/>
</dbReference>
<feature type="region of interest" description="Disordered" evidence="14">
    <location>
        <begin position="80"/>
        <end position="319"/>
    </location>
</feature>
<keyword evidence="7" id="KW-0493">Microtubule</keyword>
<comment type="similarity">
    <text evidence="4">Belongs to the dynactin 150 kDa subunit family.</text>
</comment>
<comment type="caution">
    <text evidence="16">The sequence shown here is derived from an EMBL/GenBank/DDBJ whole genome shotgun (WGS) entry which is preliminary data.</text>
</comment>
<reference evidence="16 17" key="1">
    <citation type="submission" date="2024-09" db="EMBL/GenBank/DDBJ databases">
        <title>Rethinking Asexuality: The Enigmatic Case of Functional Sexual Genes in Lepraria (Stereocaulaceae).</title>
        <authorList>
            <person name="Doellman M."/>
            <person name="Sun Y."/>
            <person name="Barcenas-Pena A."/>
            <person name="Lumbsch H.T."/>
            <person name="Grewe F."/>
        </authorList>
    </citation>
    <scope>NUCLEOTIDE SEQUENCE [LARGE SCALE GENOMIC DNA]</scope>
    <source>
        <strain evidence="16 17">Mercado 3170</strain>
    </source>
</reference>
<feature type="compositionally biased region" description="Polar residues" evidence="14">
    <location>
        <begin position="297"/>
        <end position="308"/>
    </location>
</feature>
<dbReference type="InterPro" id="IPR022157">
    <property type="entry name" value="Dynactin"/>
</dbReference>
<keyword evidence="17" id="KW-1185">Reference proteome</keyword>
<dbReference type="PANTHER" id="PTHR18916">
    <property type="entry name" value="DYNACTIN 1-RELATED MICROTUBULE-BINDING"/>
    <property type="match status" value="1"/>
</dbReference>
<protein>
    <recommendedName>
        <fullName evidence="15">CAP-Gly domain-containing protein</fullName>
    </recommendedName>
</protein>
<feature type="domain" description="CAP-Gly" evidence="15">
    <location>
        <begin position="27"/>
        <end position="69"/>
    </location>
</feature>
<evidence type="ECO:0000256" key="13">
    <source>
        <dbReference type="SAM" id="Coils"/>
    </source>
</evidence>
<evidence type="ECO:0000259" key="15">
    <source>
        <dbReference type="PROSITE" id="PS50245"/>
    </source>
</evidence>
<feature type="coiled-coil region" evidence="13">
    <location>
        <begin position="1018"/>
        <end position="1045"/>
    </location>
</feature>
<keyword evidence="11" id="KW-0206">Cytoskeleton</keyword>
<organism evidence="16 17">
    <name type="scientific">Stereocaulon virgatum</name>
    <dbReference type="NCBI Taxonomy" id="373712"/>
    <lineage>
        <taxon>Eukaryota</taxon>
        <taxon>Fungi</taxon>
        <taxon>Dikarya</taxon>
        <taxon>Ascomycota</taxon>
        <taxon>Pezizomycotina</taxon>
        <taxon>Lecanoromycetes</taxon>
        <taxon>OSLEUM clade</taxon>
        <taxon>Lecanoromycetidae</taxon>
        <taxon>Lecanorales</taxon>
        <taxon>Lecanorineae</taxon>
        <taxon>Stereocaulaceae</taxon>
        <taxon>Stereocaulon</taxon>
    </lineage>
</organism>
<evidence type="ECO:0000256" key="2">
    <source>
        <dbReference type="ARBA" id="ARBA00004186"/>
    </source>
</evidence>
<evidence type="ECO:0000313" key="16">
    <source>
        <dbReference type="EMBL" id="KAL2037194.1"/>
    </source>
</evidence>
<proteinExistence type="inferred from homology"/>
<dbReference type="EMBL" id="JBEFKJ010000043">
    <property type="protein sequence ID" value="KAL2037194.1"/>
    <property type="molecule type" value="Genomic_DNA"/>
</dbReference>
<keyword evidence="6" id="KW-0132">Cell division</keyword>
<feature type="compositionally biased region" description="Polar residues" evidence="14">
    <location>
        <begin position="274"/>
        <end position="288"/>
    </location>
</feature>
<feature type="region of interest" description="Disordered" evidence="14">
    <location>
        <begin position="1263"/>
        <end position="1284"/>
    </location>
</feature>
<evidence type="ECO:0000256" key="8">
    <source>
        <dbReference type="ARBA" id="ARBA00022776"/>
    </source>
</evidence>
<feature type="compositionally biased region" description="Polar residues" evidence="14">
    <location>
        <begin position="141"/>
        <end position="172"/>
    </location>
</feature>
<evidence type="ECO:0000256" key="12">
    <source>
        <dbReference type="ARBA" id="ARBA00023306"/>
    </source>
</evidence>
<dbReference type="Gene3D" id="2.30.30.190">
    <property type="entry name" value="CAP Gly-rich-like domain"/>
    <property type="match status" value="1"/>
</dbReference>
<keyword evidence="9" id="KW-0243">Dynein</keyword>
<evidence type="ECO:0000256" key="5">
    <source>
        <dbReference type="ARBA" id="ARBA00022490"/>
    </source>
</evidence>
<dbReference type="InterPro" id="IPR036859">
    <property type="entry name" value="CAP-Gly_dom_sf"/>
</dbReference>
<keyword evidence="5" id="KW-0963">Cytoplasm</keyword>
<keyword evidence="8" id="KW-0498">Mitosis</keyword>
<evidence type="ECO:0000256" key="9">
    <source>
        <dbReference type="ARBA" id="ARBA00023017"/>
    </source>
</evidence>
<evidence type="ECO:0000256" key="6">
    <source>
        <dbReference type="ARBA" id="ARBA00022618"/>
    </source>
</evidence>
<evidence type="ECO:0000256" key="4">
    <source>
        <dbReference type="ARBA" id="ARBA00011010"/>
    </source>
</evidence>
<keyword evidence="10 13" id="KW-0175">Coiled coil</keyword>
<comment type="subcellular location">
    <subcellularLocation>
        <location evidence="3">Cytoplasm</location>
        <location evidence="3">Cell cortex</location>
    </subcellularLocation>
    <subcellularLocation>
        <location evidence="1">Cytoplasm</location>
        <location evidence="1">Cytoskeleton</location>
        <location evidence="1">Microtubule organizing center</location>
        <location evidence="1">Centrosome</location>
        <location evidence="1">Centriole</location>
    </subcellularLocation>
    <subcellularLocation>
        <location evidence="2">Cytoplasm</location>
        <location evidence="2">Cytoskeleton</location>
        <location evidence="2">Spindle</location>
    </subcellularLocation>
</comment>
<evidence type="ECO:0000256" key="3">
    <source>
        <dbReference type="ARBA" id="ARBA00004544"/>
    </source>
</evidence>
<feature type="coiled-coil region" evidence="13">
    <location>
        <begin position="1091"/>
        <end position="1118"/>
    </location>
</feature>
<dbReference type="Pfam" id="PF12455">
    <property type="entry name" value="Dynactin"/>
    <property type="match status" value="1"/>
</dbReference>
<feature type="compositionally biased region" description="Polar residues" evidence="14">
    <location>
        <begin position="195"/>
        <end position="223"/>
    </location>
</feature>
<evidence type="ECO:0000256" key="7">
    <source>
        <dbReference type="ARBA" id="ARBA00022701"/>
    </source>
</evidence>
<evidence type="ECO:0000256" key="10">
    <source>
        <dbReference type="ARBA" id="ARBA00023054"/>
    </source>
</evidence>
<dbReference type="Proteomes" id="UP001590950">
    <property type="component" value="Unassembled WGS sequence"/>
</dbReference>
<dbReference type="InterPro" id="IPR000938">
    <property type="entry name" value="CAP-Gly_domain"/>
</dbReference>